<keyword evidence="4" id="KW-0967">Endosome</keyword>
<feature type="domain" description="PX" evidence="10">
    <location>
        <begin position="68"/>
        <end position="184"/>
    </location>
</feature>
<keyword evidence="12" id="KW-1185">Reference proteome</keyword>
<dbReference type="InterPro" id="IPR036871">
    <property type="entry name" value="PX_dom_sf"/>
</dbReference>
<dbReference type="GO" id="GO:0035091">
    <property type="term" value="F:phosphatidylinositol binding"/>
    <property type="evidence" value="ECO:0007669"/>
    <property type="project" value="InterPro"/>
</dbReference>
<dbReference type="Pfam" id="PF00787">
    <property type="entry name" value="PX"/>
    <property type="match status" value="1"/>
</dbReference>
<dbReference type="Proteomes" id="UP000234323">
    <property type="component" value="Unassembled WGS sequence"/>
</dbReference>
<dbReference type="SMART" id="SM00312">
    <property type="entry name" value="PX"/>
    <property type="match status" value="1"/>
</dbReference>
<keyword evidence="7" id="KW-0446">Lipid-binding</keyword>
<dbReference type="VEuPathDB" id="FungiDB:FUN_018366"/>
<feature type="region of interest" description="Disordered" evidence="9">
    <location>
        <begin position="1"/>
        <end position="39"/>
    </location>
</feature>
<keyword evidence="5" id="KW-0653">Protein transport</keyword>
<evidence type="ECO:0000259" key="10">
    <source>
        <dbReference type="PROSITE" id="PS50195"/>
    </source>
</evidence>
<dbReference type="InterPro" id="IPR044106">
    <property type="entry name" value="PX_Snx41/Atg20"/>
</dbReference>
<keyword evidence="3" id="KW-0813">Transport</keyword>
<evidence type="ECO:0000256" key="5">
    <source>
        <dbReference type="ARBA" id="ARBA00022927"/>
    </source>
</evidence>
<evidence type="ECO:0000256" key="7">
    <source>
        <dbReference type="ARBA" id="ARBA00023121"/>
    </source>
</evidence>
<dbReference type="PANTHER" id="PTHR46979:SF2">
    <property type="entry name" value="SORTING NEXIN-41"/>
    <property type="match status" value="1"/>
</dbReference>
<comment type="similarity">
    <text evidence="2">Belongs to the sorting nexin family.</text>
</comment>
<evidence type="ECO:0000256" key="1">
    <source>
        <dbReference type="ARBA" id="ARBA00004481"/>
    </source>
</evidence>
<protein>
    <submittedName>
        <fullName evidence="11">PX-domain-containing protein</fullName>
    </submittedName>
</protein>
<proteinExistence type="inferred from homology"/>
<dbReference type="OrthoDB" id="289314at2759"/>
<feature type="compositionally biased region" description="Polar residues" evidence="9">
    <location>
        <begin position="224"/>
        <end position="239"/>
    </location>
</feature>
<dbReference type="Gene3D" id="1.20.1270.60">
    <property type="entry name" value="Arfaptin homology (AH) domain/BAR domain"/>
    <property type="match status" value="2"/>
</dbReference>
<evidence type="ECO:0000313" key="12">
    <source>
        <dbReference type="Proteomes" id="UP000234323"/>
    </source>
</evidence>
<dbReference type="GO" id="GO:0006914">
    <property type="term" value="P:autophagy"/>
    <property type="evidence" value="ECO:0007669"/>
    <property type="project" value="UniProtKB-KW"/>
</dbReference>
<evidence type="ECO:0000256" key="3">
    <source>
        <dbReference type="ARBA" id="ARBA00022448"/>
    </source>
</evidence>
<dbReference type="PROSITE" id="PS50195">
    <property type="entry name" value="PX"/>
    <property type="match status" value="1"/>
</dbReference>
<dbReference type="VEuPathDB" id="FungiDB:RhiirA1_410023"/>
<dbReference type="CDD" id="cd06867">
    <property type="entry name" value="PX_SNX41_42"/>
    <property type="match status" value="1"/>
</dbReference>
<evidence type="ECO:0000256" key="4">
    <source>
        <dbReference type="ARBA" id="ARBA00022753"/>
    </source>
</evidence>
<dbReference type="InterPro" id="IPR051079">
    <property type="entry name" value="Sorting_Nexin_Autophagy"/>
</dbReference>
<reference evidence="11 12" key="1">
    <citation type="submission" date="2015-10" db="EMBL/GenBank/DDBJ databases">
        <title>Genome analyses suggest a sexual origin of heterokaryosis in a supposedly ancient asexual fungus.</title>
        <authorList>
            <person name="Ropars J."/>
            <person name="Sedzielewska K."/>
            <person name="Noel J."/>
            <person name="Charron P."/>
            <person name="Farinelli L."/>
            <person name="Marton T."/>
            <person name="Kruger M."/>
            <person name="Pelin A."/>
            <person name="Brachmann A."/>
            <person name="Corradi N."/>
        </authorList>
    </citation>
    <scope>NUCLEOTIDE SEQUENCE [LARGE SCALE GENOMIC DNA]</scope>
    <source>
        <strain evidence="11 12">A4</strain>
    </source>
</reference>
<evidence type="ECO:0000256" key="9">
    <source>
        <dbReference type="SAM" id="MobiDB-lite"/>
    </source>
</evidence>
<feature type="region of interest" description="Disordered" evidence="9">
    <location>
        <begin position="204"/>
        <end position="245"/>
    </location>
</feature>
<gene>
    <name evidence="11" type="ORF">RhiirA4_403533</name>
</gene>
<dbReference type="EMBL" id="LLXI01000553">
    <property type="protein sequence ID" value="PKY47531.1"/>
    <property type="molecule type" value="Genomic_DNA"/>
</dbReference>
<organism evidence="11 12">
    <name type="scientific">Rhizophagus irregularis</name>
    <dbReference type="NCBI Taxonomy" id="588596"/>
    <lineage>
        <taxon>Eukaryota</taxon>
        <taxon>Fungi</taxon>
        <taxon>Fungi incertae sedis</taxon>
        <taxon>Mucoromycota</taxon>
        <taxon>Glomeromycotina</taxon>
        <taxon>Glomeromycetes</taxon>
        <taxon>Glomerales</taxon>
        <taxon>Glomeraceae</taxon>
        <taxon>Rhizophagus</taxon>
    </lineage>
</organism>
<dbReference type="VEuPathDB" id="FungiDB:RhiirFUN_019762"/>
<dbReference type="GO" id="GO:0005829">
    <property type="term" value="C:cytosol"/>
    <property type="evidence" value="ECO:0007669"/>
    <property type="project" value="GOC"/>
</dbReference>
<dbReference type="Gene3D" id="3.30.1520.10">
    <property type="entry name" value="Phox-like domain"/>
    <property type="match status" value="1"/>
</dbReference>
<evidence type="ECO:0000313" key="11">
    <source>
        <dbReference type="EMBL" id="PKY47531.1"/>
    </source>
</evidence>
<dbReference type="SUPFAM" id="SSF64268">
    <property type="entry name" value="PX domain"/>
    <property type="match status" value="1"/>
</dbReference>
<keyword evidence="6" id="KW-0072">Autophagy</keyword>
<feature type="region of interest" description="Disordered" evidence="9">
    <location>
        <begin position="388"/>
        <end position="437"/>
    </location>
</feature>
<keyword evidence="8" id="KW-0472">Membrane</keyword>
<feature type="compositionally biased region" description="Low complexity" evidence="9">
    <location>
        <begin position="204"/>
        <end position="223"/>
    </location>
</feature>
<accession>A0A2I1GLN2</accession>
<dbReference type="InterPro" id="IPR001683">
    <property type="entry name" value="PX_dom"/>
</dbReference>
<dbReference type="PANTHER" id="PTHR46979">
    <property type="entry name" value="SORTING NEXIN-41"/>
    <property type="match status" value="1"/>
</dbReference>
<dbReference type="GO" id="GO:0010008">
    <property type="term" value="C:endosome membrane"/>
    <property type="evidence" value="ECO:0007669"/>
    <property type="project" value="UniProtKB-SubCell"/>
</dbReference>
<dbReference type="GO" id="GO:0042147">
    <property type="term" value="P:retrograde transport, endosome to Golgi"/>
    <property type="evidence" value="ECO:0007669"/>
    <property type="project" value="InterPro"/>
</dbReference>
<dbReference type="InterPro" id="IPR027267">
    <property type="entry name" value="AH/BAR_dom_sf"/>
</dbReference>
<comment type="caution">
    <text evidence="11">The sequence shown here is derived from an EMBL/GenBank/DDBJ whole genome shotgun (WGS) entry which is preliminary data.</text>
</comment>
<name>A0A2I1GLN2_9GLOM</name>
<evidence type="ECO:0000256" key="8">
    <source>
        <dbReference type="ARBA" id="ARBA00023136"/>
    </source>
</evidence>
<dbReference type="GO" id="GO:0015031">
    <property type="term" value="P:protein transport"/>
    <property type="evidence" value="ECO:0007669"/>
    <property type="project" value="UniProtKB-KW"/>
</dbReference>
<comment type="subcellular location">
    <subcellularLocation>
        <location evidence="1">Endosome membrane</location>
        <topology evidence="1">Peripheral membrane protein</topology>
    </subcellularLocation>
</comment>
<dbReference type="AlphaFoldDB" id="A0A2I1GLN2"/>
<feature type="compositionally biased region" description="Polar residues" evidence="9">
    <location>
        <begin position="395"/>
        <end position="416"/>
    </location>
</feature>
<evidence type="ECO:0000256" key="6">
    <source>
        <dbReference type="ARBA" id="ARBA00023006"/>
    </source>
</evidence>
<evidence type="ECO:0000256" key="2">
    <source>
        <dbReference type="ARBA" id="ARBA00010883"/>
    </source>
</evidence>
<sequence length="547" mass="61947">MSDIENIDPFLGAISNTRNDSDSEEELEAEQHSETRSARPTVAINYQYKPGVKTHYCCQIDKEIHTEGTVILITNAQKTSDDSGSSFITYTVKVGEEEVKRRYSEFESLRKSLMRLYPTLIVPPIPEKHSFADYATLQGKAKEDVAIIEKRKRMLQSFLNRVSNHPQLSNEHVFHKFLETGVSWNDVLKSRLLSSLPKNILQGSPANLSSSHPSSASSSPTSSTVQQTVLPNPNTSQPLKNPDPRFIDSEAYTNKFAYHISQNLEKTNKRTWKRLNDLSNDYAELGAIYNGFSLNEHGELANAIEKVGQAVDSSFMATGSLTSSLEAEFSEPLQEYSQFAQVIKQVLKYRHLKHLQMELTAETLEKQKFNLEVLEKSEQESKRLEEALAKDRGIQDTSIQSTQSNLDGESNENTIGENGHHHEHSQNGDSLTITKSHQKRRSGSKLFSVLSHTIHGIMDVDPEATRRNSIGKTRESIIQLEEAKVTTAEDLKNISASIQEDLDRFQRQKIRDLRDMLLNYAKNHVTWCKKNLSSWEEAKIEVKNVQI</sequence>